<evidence type="ECO:0000256" key="2">
    <source>
        <dbReference type="ARBA" id="ARBA00022676"/>
    </source>
</evidence>
<dbReference type="Pfam" id="PF01129">
    <property type="entry name" value="ART"/>
    <property type="match status" value="1"/>
</dbReference>
<evidence type="ECO:0000256" key="3">
    <source>
        <dbReference type="ARBA" id="ARBA00022679"/>
    </source>
</evidence>
<dbReference type="GO" id="GO:0003950">
    <property type="term" value="F:NAD+ poly-ADP-ribosyltransferase activity"/>
    <property type="evidence" value="ECO:0007669"/>
    <property type="project" value="TreeGrafter"/>
</dbReference>
<dbReference type="PANTHER" id="PTHR10339:SF29">
    <property type="entry name" value="NAD(P)(+)--ARGININE ADP-RIBOSYLTRANSFERASE"/>
    <property type="match status" value="1"/>
</dbReference>
<dbReference type="FunFam" id="3.90.176.10:FF:000003">
    <property type="entry name" value="NAD(P)(+)--arginine ADP-ribosyltransferase"/>
    <property type="match status" value="1"/>
</dbReference>
<dbReference type="AlphaFoldDB" id="A0A3Q3JAY7"/>
<dbReference type="Ensembl" id="ENSMALT00000016362.1">
    <property type="protein sequence ID" value="ENSMALP00000016039.1"/>
    <property type="gene ID" value="ENSMALG00000011258.1"/>
</dbReference>
<evidence type="ECO:0000256" key="7">
    <source>
        <dbReference type="RuleBase" id="RU361228"/>
    </source>
</evidence>
<dbReference type="GO" id="GO:0016779">
    <property type="term" value="F:nucleotidyltransferase activity"/>
    <property type="evidence" value="ECO:0007669"/>
    <property type="project" value="UniProtKB-KW"/>
</dbReference>
<dbReference type="PROSITE" id="PS00549">
    <property type="entry name" value="BACTERIOFERRITIN"/>
    <property type="match status" value="1"/>
</dbReference>
<dbReference type="EC" id="2.4.2.31" evidence="7"/>
<dbReference type="Gene3D" id="3.90.176.10">
    <property type="entry name" value="Toxin ADP-ribosyltransferase, Chain A, domain 1"/>
    <property type="match status" value="1"/>
</dbReference>
<reference evidence="8" key="1">
    <citation type="submission" date="2025-08" db="UniProtKB">
        <authorList>
            <consortium name="Ensembl"/>
        </authorList>
    </citation>
    <scope>IDENTIFICATION</scope>
</reference>
<dbReference type="Proteomes" id="UP000261600">
    <property type="component" value="Unplaced"/>
</dbReference>
<dbReference type="GO" id="GO:0106274">
    <property type="term" value="F:NAD+-protein-arginine ADP-ribosyltransferase activity"/>
    <property type="evidence" value="ECO:0007669"/>
    <property type="project" value="UniProtKB-EC"/>
</dbReference>
<dbReference type="SUPFAM" id="SSF56399">
    <property type="entry name" value="ADP-ribosylation"/>
    <property type="match status" value="1"/>
</dbReference>
<comment type="similarity">
    <text evidence="1 7">Belongs to the Arg-specific ADP-ribosyltransferase family.</text>
</comment>
<feature type="signal peptide" evidence="7">
    <location>
        <begin position="1"/>
        <end position="23"/>
    </location>
</feature>
<reference evidence="8" key="2">
    <citation type="submission" date="2025-09" db="UniProtKB">
        <authorList>
            <consortium name="Ensembl"/>
        </authorList>
    </citation>
    <scope>IDENTIFICATION</scope>
</reference>
<evidence type="ECO:0000256" key="5">
    <source>
        <dbReference type="ARBA" id="ARBA00022857"/>
    </source>
</evidence>
<accession>A0A3Q3JAY7</accession>
<keyword evidence="5 7" id="KW-0521">NADP</keyword>
<organism evidence="8 9">
    <name type="scientific">Monopterus albus</name>
    <name type="common">Swamp eel</name>
    <dbReference type="NCBI Taxonomy" id="43700"/>
    <lineage>
        <taxon>Eukaryota</taxon>
        <taxon>Metazoa</taxon>
        <taxon>Chordata</taxon>
        <taxon>Craniata</taxon>
        <taxon>Vertebrata</taxon>
        <taxon>Euteleostomi</taxon>
        <taxon>Actinopterygii</taxon>
        <taxon>Neopterygii</taxon>
        <taxon>Teleostei</taxon>
        <taxon>Neoteleostei</taxon>
        <taxon>Acanthomorphata</taxon>
        <taxon>Anabantaria</taxon>
        <taxon>Synbranchiformes</taxon>
        <taxon>Synbranchidae</taxon>
        <taxon>Monopterus</taxon>
    </lineage>
</organism>
<evidence type="ECO:0000256" key="1">
    <source>
        <dbReference type="ARBA" id="ARBA00009558"/>
    </source>
</evidence>
<keyword evidence="7" id="KW-0520">NAD</keyword>
<evidence type="ECO:0000313" key="8">
    <source>
        <dbReference type="Ensembl" id="ENSMALP00000016039.1"/>
    </source>
</evidence>
<keyword evidence="9" id="KW-1185">Reference proteome</keyword>
<comment type="catalytic activity">
    <reaction evidence="6 7">
        <text>L-arginyl-[protein] + NAD(+) = N(omega)-(ADP-D-ribosyl)-L-arginyl-[protein] + nicotinamide + H(+)</text>
        <dbReference type="Rhea" id="RHEA:19149"/>
        <dbReference type="Rhea" id="RHEA-COMP:10532"/>
        <dbReference type="Rhea" id="RHEA-COMP:15087"/>
        <dbReference type="ChEBI" id="CHEBI:15378"/>
        <dbReference type="ChEBI" id="CHEBI:17154"/>
        <dbReference type="ChEBI" id="CHEBI:29965"/>
        <dbReference type="ChEBI" id="CHEBI:57540"/>
        <dbReference type="ChEBI" id="CHEBI:142554"/>
        <dbReference type="EC" id="2.4.2.31"/>
    </reaction>
</comment>
<dbReference type="InterPro" id="IPR000768">
    <property type="entry name" value="ART"/>
</dbReference>
<keyword evidence="7" id="KW-0732">Signal</keyword>
<dbReference type="PRINTS" id="PR00970">
    <property type="entry name" value="RIBTRNSFRASE"/>
</dbReference>
<keyword evidence="3 7" id="KW-0808">Transferase</keyword>
<dbReference type="PANTHER" id="PTHR10339">
    <property type="entry name" value="ADP-RIBOSYLTRANSFERASE"/>
    <property type="match status" value="1"/>
</dbReference>
<evidence type="ECO:0000256" key="6">
    <source>
        <dbReference type="ARBA" id="ARBA00047597"/>
    </source>
</evidence>
<feature type="chain" id="PRO_5018381475" description="NAD(P)(+)--arginine ADP-ribosyltransferase" evidence="7">
    <location>
        <begin position="24"/>
        <end position="295"/>
    </location>
</feature>
<dbReference type="InterPro" id="IPR050999">
    <property type="entry name" value="ADP-ribosyltransferase_ARG"/>
</dbReference>
<protein>
    <recommendedName>
        <fullName evidence="7">NAD(P)(+)--arginine ADP-ribosyltransferase</fullName>
        <ecNumber evidence="7">2.4.2.31</ecNumber>
    </recommendedName>
    <alternativeName>
        <fullName evidence="7">Mono(ADP-ribosyl)transferase</fullName>
    </alternativeName>
</protein>
<evidence type="ECO:0000256" key="4">
    <source>
        <dbReference type="ARBA" id="ARBA00022695"/>
    </source>
</evidence>
<sequence length="295" mass="33675">MKGNTLILAVLCLLLLWTLPADSMGIRFSFTVPDDDQVVPLDMAEDSVDDMYFGCNKEMMELVERKYFKEESKELFANKWEDAKDCVKQKLGQRTDPDLTELHLTAICLYTSNNVYTTFNKAVRTQRNEYTSSFQFHSLHYLLTSAIQILKKKPCLTTYRRTKVRFAGNVNQIIRFGSFASSSLETTLTHFGKASCFQIKTCFGAYLKHYSIFGTEEEVLIPPYETFKITEIIRGKNNIEGLSDCKVVYILEHEGTKSQLNCKVVYNTSPVVIVQVGSLVLPFLNILNCLSQLIK</sequence>
<keyword evidence="2 7" id="KW-0328">Glycosyltransferase</keyword>
<dbReference type="PROSITE" id="PS51996">
    <property type="entry name" value="TR_MART"/>
    <property type="match status" value="1"/>
</dbReference>
<name>A0A3Q3JAY7_MONAL</name>
<keyword evidence="4" id="KW-0548">Nucleotidyltransferase</keyword>
<proteinExistence type="inferred from homology"/>
<evidence type="ECO:0000313" key="9">
    <source>
        <dbReference type="Proteomes" id="UP000261600"/>
    </source>
</evidence>